<keyword evidence="3" id="KW-0812">Transmembrane</keyword>
<dbReference type="SMART" id="SM01299">
    <property type="entry name" value="PIP49_N"/>
    <property type="match status" value="1"/>
</dbReference>
<gene>
    <name evidence="11" type="primary">LOC109463654</name>
</gene>
<keyword evidence="5" id="KW-0735">Signal-anchor</keyword>
<evidence type="ECO:0000313" key="10">
    <source>
        <dbReference type="Proteomes" id="UP000515135"/>
    </source>
</evidence>
<dbReference type="PANTHER" id="PTHR21093">
    <property type="entry name" value="DIVERGENT PROTEIN KINASE DOMAIN 1C-RELATED"/>
    <property type="match status" value="1"/>
</dbReference>
<feature type="domain" description="FAM69 N-terminal" evidence="9">
    <location>
        <begin position="8"/>
        <end position="151"/>
    </location>
</feature>
<sequence>MAGSRTRKRLCKSVCKCVLAVLLVLIVVAVLFVGRKVKAHRCTDQESRETLRKLCGEYTQNKITGNLCPDLCTTRSILYRKCLNYRKGKKVMLVEWNTKKVILKSKYDRLQEYNSIVSEYTNDEGRTVTSQPDMATFLMMAKHQLQTLFEVGTTDITEVETVRKMWQMPWEKEETMNLVTKESLWSLLQQDEYLMMQYFQGNKHFPEIYGSCGHFYVMEYTPPGETLSPGMFNFKTGKEIMSTTNWDKRAKVALSFLTFLEDLKTFYTEPLHLCDIKPDNYGVSADLTIQAIDVDMAFFESKMRGILGQENCTKNEDCDFFDCASFCDLGRKKCSKHRSNNNLQAICKKIFVRYSSLPFGGLLRSPPAAIADRLDKALQECVKPSKTYKYDQSQKASSETLEIIRELLQGSLQNDEPKR</sequence>
<comment type="subcellular location">
    <subcellularLocation>
        <location evidence="1">Endoplasmic reticulum membrane</location>
        <topology evidence="1">Single-pass type II membrane protein</topology>
    </subcellularLocation>
</comment>
<evidence type="ECO:0000313" key="11">
    <source>
        <dbReference type="RefSeq" id="XP_019616067.1"/>
    </source>
</evidence>
<dbReference type="InterPro" id="IPR022049">
    <property type="entry name" value="FAM69_kinase_dom"/>
</dbReference>
<dbReference type="GO" id="GO:0005789">
    <property type="term" value="C:endoplasmic reticulum membrane"/>
    <property type="evidence" value="ECO:0007669"/>
    <property type="project" value="UniProtKB-SubCell"/>
</dbReference>
<keyword evidence="7" id="KW-0472">Membrane</keyword>
<dbReference type="PANTHER" id="PTHR21093:SF2">
    <property type="entry name" value="DIVERGENT PROTEIN KINASE DOMAIN 1C"/>
    <property type="match status" value="1"/>
</dbReference>
<evidence type="ECO:0000259" key="9">
    <source>
        <dbReference type="SMART" id="SM01299"/>
    </source>
</evidence>
<evidence type="ECO:0000256" key="6">
    <source>
        <dbReference type="ARBA" id="ARBA00022989"/>
    </source>
</evidence>
<dbReference type="SUPFAM" id="SSF56112">
    <property type="entry name" value="Protein kinase-like (PK-like)"/>
    <property type="match status" value="1"/>
</dbReference>
<dbReference type="Proteomes" id="UP000515135">
    <property type="component" value="Unplaced"/>
</dbReference>
<evidence type="ECO:0000256" key="4">
    <source>
        <dbReference type="ARBA" id="ARBA00022824"/>
    </source>
</evidence>
<proteinExistence type="inferred from homology"/>
<evidence type="ECO:0000256" key="1">
    <source>
        <dbReference type="ARBA" id="ARBA00004648"/>
    </source>
</evidence>
<evidence type="ECO:0000256" key="3">
    <source>
        <dbReference type="ARBA" id="ARBA00022692"/>
    </source>
</evidence>
<dbReference type="InterPro" id="IPR029244">
    <property type="entry name" value="FAM69_N"/>
</dbReference>
<evidence type="ECO:0000256" key="8">
    <source>
        <dbReference type="ARBA" id="ARBA00023157"/>
    </source>
</evidence>
<dbReference type="Pfam" id="PF12260">
    <property type="entry name" value="PIP49_C"/>
    <property type="match status" value="1"/>
</dbReference>
<dbReference type="KEGG" id="bbel:109463654"/>
<dbReference type="GeneID" id="109463654"/>
<dbReference type="AlphaFoldDB" id="A0A6P4YB98"/>
<keyword evidence="8" id="KW-1015">Disulfide bond</keyword>
<evidence type="ECO:0000256" key="2">
    <source>
        <dbReference type="ARBA" id="ARBA00006338"/>
    </source>
</evidence>
<reference evidence="11" key="1">
    <citation type="submission" date="2025-08" db="UniProtKB">
        <authorList>
            <consortium name="RefSeq"/>
        </authorList>
    </citation>
    <scope>IDENTIFICATION</scope>
    <source>
        <tissue evidence="11">Gonad</tissue>
    </source>
</reference>
<accession>A0A6P4YB98</accession>
<name>A0A6P4YB98_BRABE</name>
<dbReference type="InterPro" id="IPR011009">
    <property type="entry name" value="Kinase-like_dom_sf"/>
</dbReference>
<dbReference type="OrthoDB" id="8543887at2759"/>
<organism evidence="10 11">
    <name type="scientific">Branchiostoma belcheri</name>
    <name type="common">Amphioxus</name>
    <dbReference type="NCBI Taxonomy" id="7741"/>
    <lineage>
        <taxon>Eukaryota</taxon>
        <taxon>Metazoa</taxon>
        <taxon>Chordata</taxon>
        <taxon>Cephalochordata</taxon>
        <taxon>Leptocardii</taxon>
        <taxon>Amphioxiformes</taxon>
        <taxon>Branchiostomatidae</taxon>
        <taxon>Branchiostoma</taxon>
    </lineage>
</organism>
<keyword evidence="6" id="KW-1133">Transmembrane helix</keyword>
<keyword evidence="4" id="KW-0256">Endoplasmic reticulum</keyword>
<protein>
    <submittedName>
        <fullName evidence="11">Protein FAM69C-like</fullName>
    </submittedName>
</protein>
<keyword evidence="10" id="KW-1185">Reference proteome</keyword>
<dbReference type="RefSeq" id="XP_019616067.1">
    <property type="nucleotide sequence ID" value="XM_019760508.1"/>
</dbReference>
<evidence type="ECO:0000256" key="7">
    <source>
        <dbReference type="ARBA" id="ARBA00023136"/>
    </source>
</evidence>
<dbReference type="Pfam" id="PF14875">
    <property type="entry name" value="PIP49_N"/>
    <property type="match status" value="1"/>
</dbReference>
<comment type="similarity">
    <text evidence="2">Belongs to the DIPK family.</text>
</comment>
<evidence type="ECO:0000256" key="5">
    <source>
        <dbReference type="ARBA" id="ARBA00022968"/>
    </source>
</evidence>